<evidence type="ECO:0000313" key="3">
    <source>
        <dbReference type="WBParaSite" id="L893_g4990.t1"/>
    </source>
</evidence>
<evidence type="ECO:0000313" key="2">
    <source>
        <dbReference type="Proteomes" id="UP000095287"/>
    </source>
</evidence>
<organism evidence="2 3">
    <name type="scientific">Steinernema glaseri</name>
    <dbReference type="NCBI Taxonomy" id="37863"/>
    <lineage>
        <taxon>Eukaryota</taxon>
        <taxon>Metazoa</taxon>
        <taxon>Ecdysozoa</taxon>
        <taxon>Nematoda</taxon>
        <taxon>Chromadorea</taxon>
        <taxon>Rhabditida</taxon>
        <taxon>Tylenchina</taxon>
        <taxon>Panagrolaimomorpha</taxon>
        <taxon>Strongyloidoidea</taxon>
        <taxon>Steinernematidae</taxon>
        <taxon>Steinernema</taxon>
    </lineage>
</organism>
<dbReference type="Proteomes" id="UP000095287">
    <property type="component" value="Unplaced"/>
</dbReference>
<feature type="region of interest" description="Disordered" evidence="1">
    <location>
        <begin position="13"/>
        <end position="41"/>
    </location>
</feature>
<sequence>MAFNLTMADWATVVKPETESGPEEQRQDIDQPAPQGSVARRLRGLNTQYIRQDRDRAQGFNHQTAWYPESPAQSLENLIQAVYAVAVGVDNPLEETVFFDTSAIRL</sequence>
<protein>
    <submittedName>
        <fullName evidence="3">Transposase</fullName>
    </submittedName>
</protein>
<accession>A0A1I8AFM8</accession>
<evidence type="ECO:0000256" key="1">
    <source>
        <dbReference type="SAM" id="MobiDB-lite"/>
    </source>
</evidence>
<dbReference type="WBParaSite" id="L893_g4990.t1">
    <property type="protein sequence ID" value="L893_g4990.t1"/>
    <property type="gene ID" value="L893_g4990"/>
</dbReference>
<keyword evidence="2" id="KW-1185">Reference proteome</keyword>
<name>A0A1I8AFM8_9BILA</name>
<dbReference type="AlphaFoldDB" id="A0A1I8AFM8"/>
<proteinExistence type="predicted"/>
<reference evidence="3" key="1">
    <citation type="submission" date="2016-11" db="UniProtKB">
        <authorList>
            <consortium name="WormBaseParasite"/>
        </authorList>
    </citation>
    <scope>IDENTIFICATION</scope>
</reference>